<evidence type="ECO:0000256" key="3">
    <source>
        <dbReference type="ARBA" id="ARBA00022679"/>
    </source>
</evidence>
<evidence type="ECO:0000313" key="8">
    <source>
        <dbReference type="Proteomes" id="UP000229784"/>
    </source>
</evidence>
<dbReference type="Pfam" id="PF02384">
    <property type="entry name" value="N6_Mtase"/>
    <property type="match status" value="1"/>
</dbReference>
<evidence type="ECO:0000256" key="4">
    <source>
        <dbReference type="ARBA" id="ARBA00047942"/>
    </source>
</evidence>
<protein>
    <recommendedName>
        <fullName evidence="1">site-specific DNA-methyltransferase (adenine-specific)</fullName>
        <ecNumber evidence="1">2.1.1.72</ecNumber>
    </recommendedName>
</protein>
<dbReference type="InterPro" id="IPR050953">
    <property type="entry name" value="N4_N6_ade-DNA_methylase"/>
</dbReference>
<evidence type="ECO:0000313" key="7">
    <source>
        <dbReference type="EMBL" id="PIU15250.1"/>
    </source>
</evidence>
<dbReference type="Gene3D" id="3.40.50.150">
    <property type="entry name" value="Vaccinia Virus protein VP39"/>
    <property type="match status" value="1"/>
</dbReference>
<comment type="catalytic activity">
    <reaction evidence="4">
        <text>a 2'-deoxyadenosine in DNA + S-adenosyl-L-methionine = an N(6)-methyl-2'-deoxyadenosine in DNA + S-adenosyl-L-homocysteine + H(+)</text>
        <dbReference type="Rhea" id="RHEA:15197"/>
        <dbReference type="Rhea" id="RHEA-COMP:12418"/>
        <dbReference type="Rhea" id="RHEA-COMP:12419"/>
        <dbReference type="ChEBI" id="CHEBI:15378"/>
        <dbReference type="ChEBI" id="CHEBI:57856"/>
        <dbReference type="ChEBI" id="CHEBI:59789"/>
        <dbReference type="ChEBI" id="CHEBI:90615"/>
        <dbReference type="ChEBI" id="CHEBI:90616"/>
        <dbReference type="EC" id="2.1.1.72"/>
    </reaction>
</comment>
<keyword evidence="3 7" id="KW-0808">Transferase</keyword>
<dbReference type="PANTHER" id="PTHR33841:SF1">
    <property type="entry name" value="DNA METHYLTRANSFERASE A"/>
    <property type="match status" value="1"/>
</dbReference>
<evidence type="ECO:0000256" key="2">
    <source>
        <dbReference type="ARBA" id="ARBA00022603"/>
    </source>
</evidence>
<dbReference type="GO" id="GO:0008170">
    <property type="term" value="F:N-methyltransferase activity"/>
    <property type="evidence" value="ECO:0007669"/>
    <property type="project" value="InterPro"/>
</dbReference>
<name>A0A2M6XUE5_9BACT</name>
<dbReference type="InterPro" id="IPR041635">
    <property type="entry name" value="Type_ISP_LLaBIII_C"/>
</dbReference>
<dbReference type="SUPFAM" id="SSF53335">
    <property type="entry name" value="S-adenosyl-L-methionine-dependent methyltransferases"/>
    <property type="match status" value="1"/>
</dbReference>
<keyword evidence="2 7" id="KW-0489">Methyltransferase</keyword>
<dbReference type="InterPro" id="IPR029063">
    <property type="entry name" value="SAM-dependent_MTases_sf"/>
</dbReference>
<sequence>MLKEYFENILKNYKAGDTTEASFYVVLQKFIESFAQTQKINLTITPQPKRGESGIPDFVIRKGKELIGYIEAKDIGKDLESIEFTEQIEKYKNNFDNFILTNYFDFWLWRGKEQKWVMKVRASKGELLVLKNGQVPPLINEKELGDLLNTFLNFNIPERKTAKLLAKDLASKARLIPSYIIEELNDGEQAEIVRIYEAFKHFLIADLSKEQFADIYSQTIAYGLFMARLQHKGSGFNRFLAQQYLPKTITVLKDTFSLISGTSLPNSLNWIIDDIATILAYCDIDKIKSDLKEKTGGNDPLIHFYETFLKEYNPKEKKHRGVYYTPLPIVSYITRSINLLLKEKFGKTLGFADSTVTILDPASGTLTFPANAIEIAENEIAQSKQAGSWLDLVKSHILKDFYAFELLMAPYIIGHLKAFLLLENLGYKMQDNDRFNLFLTNSLDFEQHEQSNLPGFPFALTEESKNALEVKNQKKILVVMGNPPYSGISRNTGNWILEKIKDYKLVAGKPLGERNPKWLQDDYVKFFRFAQWKIEQADQGILGFITNHAWLDNPTFRGMRYSLIQTFDEIYILNLHGNFKKKEKTPQGKKDENVFDIQQGVSIALMVKCPQRNKPTIKYLDLWGLREEKYNFLETRNIKNTKWQDLEPKEPYYFLIARNPKGEKDYEKFISVAEIFPVHSVGIVTARDNFVIDSNKEGLKARIDILRSSRETDELIKQNYGLRDKLTFLTKARRQIQELNIADYENCFTKILYRPFDERWIFYHSSIIERTREEVMNNMLKPNLGLIFHKREELDLPYTHFLVTENICEHGLLSGKTTCYEAPLYLYSQNFYGSSKPKTKLPAGVMMLFDAPREEEKKPNIKPEIIQKLCETYKQEVSAEDIFYYIYGVLYSNVYRQKYNEFLKIDFPKAPFTTEPKLFFAIAKIGKDLTDLHLLKSLKLEKPTAKFPKSTSSVLKNGLVEKRNYQPQQKRIYINDEQYFEGIEADVWHYHIGGYQILDKWLKDRVGKRLSFEEVGHYLKIITVLQNTINLQKKVDELYPEIEKNLMQLP</sequence>
<feature type="domain" description="Type ISP restriction-modification enzyme LLaBIII C-terminal specificity" evidence="6">
    <location>
        <begin position="674"/>
        <end position="1029"/>
    </location>
</feature>
<dbReference type="GO" id="GO:0003677">
    <property type="term" value="F:DNA binding"/>
    <property type="evidence" value="ECO:0007669"/>
    <property type="project" value="InterPro"/>
</dbReference>
<organism evidence="7 8">
    <name type="scientific">bacterium (Candidatus Gribaldobacteria) CG08_land_8_20_14_0_20_39_15</name>
    <dbReference type="NCBI Taxonomy" id="2014273"/>
    <lineage>
        <taxon>Bacteria</taxon>
        <taxon>Candidatus Gribaldobacteria</taxon>
    </lineage>
</organism>
<evidence type="ECO:0000259" key="5">
    <source>
        <dbReference type="Pfam" id="PF02384"/>
    </source>
</evidence>
<dbReference type="EC" id="2.1.1.72" evidence="1"/>
<proteinExistence type="predicted"/>
<dbReference type="GO" id="GO:0009007">
    <property type="term" value="F:site-specific DNA-methyltransferase (adenine-specific) activity"/>
    <property type="evidence" value="ECO:0007669"/>
    <property type="project" value="UniProtKB-EC"/>
</dbReference>
<gene>
    <name evidence="7" type="ORF">COT20_01900</name>
</gene>
<dbReference type="AlphaFoldDB" id="A0A2M6XUE5"/>
<dbReference type="Pfam" id="PF18135">
    <property type="entry name" value="Type_ISP_C"/>
    <property type="match status" value="1"/>
</dbReference>
<dbReference type="EMBL" id="PEXQ01000047">
    <property type="protein sequence ID" value="PIU15250.1"/>
    <property type="molecule type" value="Genomic_DNA"/>
</dbReference>
<evidence type="ECO:0000256" key="1">
    <source>
        <dbReference type="ARBA" id="ARBA00011900"/>
    </source>
</evidence>
<accession>A0A2M6XUE5</accession>
<dbReference type="PANTHER" id="PTHR33841">
    <property type="entry name" value="DNA METHYLTRANSFERASE YEEA-RELATED"/>
    <property type="match status" value="1"/>
</dbReference>
<comment type="caution">
    <text evidence="7">The sequence shown here is derived from an EMBL/GenBank/DDBJ whole genome shotgun (WGS) entry which is preliminary data.</text>
</comment>
<feature type="domain" description="DNA methylase adenine-specific" evidence="5">
    <location>
        <begin position="299"/>
        <end position="489"/>
    </location>
</feature>
<dbReference type="GO" id="GO:0032259">
    <property type="term" value="P:methylation"/>
    <property type="evidence" value="ECO:0007669"/>
    <property type="project" value="UniProtKB-KW"/>
</dbReference>
<dbReference type="Proteomes" id="UP000229784">
    <property type="component" value="Unassembled WGS sequence"/>
</dbReference>
<evidence type="ECO:0000259" key="6">
    <source>
        <dbReference type="Pfam" id="PF18135"/>
    </source>
</evidence>
<dbReference type="PRINTS" id="PR00507">
    <property type="entry name" value="N12N6MTFRASE"/>
</dbReference>
<reference evidence="8" key="1">
    <citation type="submission" date="2017-09" db="EMBL/GenBank/DDBJ databases">
        <title>Depth-based differentiation of microbial function through sediment-hosted aquifers and enrichment of novel symbionts in the deep terrestrial subsurface.</title>
        <authorList>
            <person name="Probst A.J."/>
            <person name="Ladd B."/>
            <person name="Jarett J.K."/>
            <person name="Geller-Mcgrath D.E."/>
            <person name="Sieber C.M.K."/>
            <person name="Emerson J.B."/>
            <person name="Anantharaman K."/>
            <person name="Thomas B.C."/>
            <person name="Malmstrom R."/>
            <person name="Stieglmeier M."/>
            <person name="Klingl A."/>
            <person name="Woyke T."/>
            <person name="Ryan C.M."/>
            <person name="Banfield J.F."/>
        </authorList>
    </citation>
    <scope>NUCLEOTIDE SEQUENCE [LARGE SCALE GENOMIC DNA]</scope>
</reference>
<dbReference type="InterPro" id="IPR003356">
    <property type="entry name" value="DNA_methylase_A-5"/>
</dbReference>